<dbReference type="Gene3D" id="2.70.70.10">
    <property type="entry name" value="Glucose Permease (Domain IIA)"/>
    <property type="match status" value="1"/>
</dbReference>
<dbReference type="CDD" id="cd12797">
    <property type="entry name" value="M23_peptidase"/>
    <property type="match status" value="1"/>
</dbReference>
<dbReference type="OrthoDB" id="9810477at2"/>
<accession>A0A1H7V8Q5</accession>
<keyword evidence="3" id="KW-1185">Reference proteome</keyword>
<evidence type="ECO:0000313" key="3">
    <source>
        <dbReference type="Proteomes" id="UP000198521"/>
    </source>
</evidence>
<dbReference type="PANTHER" id="PTHR21666:SF268">
    <property type="entry name" value="PEPTIDASE M23 DOMAIN-CONTAINING PROTEIN"/>
    <property type="match status" value="1"/>
</dbReference>
<dbReference type="InterPro" id="IPR011055">
    <property type="entry name" value="Dup_hybrid_motif"/>
</dbReference>
<feature type="domain" description="M23ase beta-sheet core" evidence="1">
    <location>
        <begin position="74"/>
        <end position="162"/>
    </location>
</feature>
<dbReference type="Proteomes" id="UP000198521">
    <property type="component" value="Unassembled WGS sequence"/>
</dbReference>
<dbReference type="Pfam" id="PF01551">
    <property type="entry name" value="Peptidase_M23"/>
    <property type="match status" value="1"/>
</dbReference>
<dbReference type="InterPro" id="IPR050570">
    <property type="entry name" value="Cell_wall_metabolism_enzyme"/>
</dbReference>
<name>A0A1H7V8Q5_AQUAM</name>
<dbReference type="RefSeq" id="WP_091411675.1">
    <property type="nucleotide sequence ID" value="NZ_FOAB01000008.1"/>
</dbReference>
<sequence length="193" mass="21914">MITSTTRRFLASLLIFMGSLYRNKRTRKLTLIPLLIIGLGFLLPHQMVIPVKGATTKDWDDHSFWAYPWGSSVTHKGIDIFKEKGTDVISSTYGIVLYTYEGGKGGKTVMMLGPKWRFHYYAHLDEVDAFPFQPVASGTKLGTVGNTGNAAGKPPHLHYAITTPFPYWWLRDPEAVQGNRKMFYLDPDSWLRE</sequence>
<dbReference type="GO" id="GO:0004222">
    <property type="term" value="F:metalloendopeptidase activity"/>
    <property type="evidence" value="ECO:0007669"/>
    <property type="project" value="TreeGrafter"/>
</dbReference>
<evidence type="ECO:0000313" key="2">
    <source>
        <dbReference type="EMBL" id="SEM05245.1"/>
    </source>
</evidence>
<reference evidence="2 3" key="1">
    <citation type="submission" date="2016-10" db="EMBL/GenBank/DDBJ databases">
        <authorList>
            <person name="de Groot N.N."/>
        </authorList>
    </citation>
    <scope>NUCLEOTIDE SEQUENCE [LARGE SCALE GENOMIC DNA]</scope>
    <source>
        <strain evidence="2 3">DSM 25232</strain>
    </source>
</reference>
<dbReference type="PANTHER" id="PTHR21666">
    <property type="entry name" value="PEPTIDASE-RELATED"/>
    <property type="match status" value="1"/>
</dbReference>
<dbReference type="AlphaFoldDB" id="A0A1H7V8Q5"/>
<dbReference type="InterPro" id="IPR016047">
    <property type="entry name" value="M23ase_b-sheet_dom"/>
</dbReference>
<organism evidence="2 3">
    <name type="scientific">Aquimarina amphilecti</name>
    <dbReference type="NCBI Taxonomy" id="1038014"/>
    <lineage>
        <taxon>Bacteria</taxon>
        <taxon>Pseudomonadati</taxon>
        <taxon>Bacteroidota</taxon>
        <taxon>Flavobacteriia</taxon>
        <taxon>Flavobacteriales</taxon>
        <taxon>Flavobacteriaceae</taxon>
        <taxon>Aquimarina</taxon>
    </lineage>
</organism>
<evidence type="ECO:0000259" key="1">
    <source>
        <dbReference type="Pfam" id="PF01551"/>
    </source>
</evidence>
<proteinExistence type="predicted"/>
<dbReference type="SUPFAM" id="SSF51261">
    <property type="entry name" value="Duplicated hybrid motif"/>
    <property type="match status" value="1"/>
</dbReference>
<gene>
    <name evidence="2" type="ORF">SAMN04487910_3982</name>
</gene>
<dbReference type="EMBL" id="FOAB01000008">
    <property type="protein sequence ID" value="SEM05245.1"/>
    <property type="molecule type" value="Genomic_DNA"/>
</dbReference>
<protein>
    <submittedName>
        <fullName evidence="2">Peptidase family M23</fullName>
    </submittedName>
</protein>